<reference evidence="1 2" key="1">
    <citation type="submission" date="2014-03" db="EMBL/GenBank/DDBJ databases">
        <title>Whole genome sequence of Novosphingobium resinovorum KF1.</title>
        <authorList>
            <person name="Gan H.M."/>
            <person name="Gan H.Y."/>
            <person name="Chew T.H."/>
            <person name="Savka M.A."/>
        </authorList>
    </citation>
    <scope>NUCLEOTIDE SEQUENCE [LARGE SCALE GENOMIC DNA]</scope>
    <source>
        <strain evidence="1 2">KF1</strain>
    </source>
</reference>
<organism evidence="1 2">
    <name type="scientific">Novosphingobium resinovorum</name>
    <dbReference type="NCBI Taxonomy" id="158500"/>
    <lineage>
        <taxon>Bacteria</taxon>
        <taxon>Pseudomonadati</taxon>
        <taxon>Pseudomonadota</taxon>
        <taxon>Alphaproteobacteria</taxon>
        <taxon>Sphingomonadales</taxon>
        <taxon>Sphingomonadaceae</taxon>
        <taxon>Novosphingobium</taxon>
    </lineage>
</organism>
<dbReference type="eggNOG" id="COG1940">
    <property type="taxonomic scope" value="Bacteria"/>
</dbReference>
<accession>A0A031JPR1</accession>
<dbReference type="InterPro" id="IPR043129">
    <property type="entry name" value="ATPase_NBD"/>
</dbReference>
<dbReference type="SUPFAM" id="SSF53067">
    <property type="entry name" value="Actin-like ATPase domain"/>
    <property type="match status" value="1"/>
</dbReference>
<gene>
    <name evidence="1" type="ORF">BV97_04322</name>
</gene>
<dbReference type="eggNOG" id="COG1846">
    <property type="taxonomic scope" value="Bacteria"/>
</dbReference>
<dbReference type="InterPro" id="IPR036388">
    <property type="entry name" value="WH-like_DNA-bd_sf"/>
</dbReference>
<dbReference type="PANTHER" id="PTHR18964:SF169">
    <property type="entry name" value="N-ACETYLMANNOSAMINE KINASE"/>
    <property type="match status" value="1"/>
</dbReference>
<dbReference type="PANTHER" id="PTHR18964">
    <property type="entry name" value="ROK (REPRESSOR, ORF, KINASE) FAMILY"/>
    <property type="match status" value="1"/>
</dbReference>
<sequence length="384" mass="41267">MNQPPLRFGREAERMPSFRSLSANERAILSLLQRHSPLSRAELARRTSLAIPTVSRLCDQLLQEKLVEADTKVMMGSRGQPSLPLSLNADGAFAFGIAVRAEELSVVLLDITGRERGRAVEALSETALDAVTERIAALTTQLASDAEIAPERVAGMGVALPGFFITDPLRINAPLGMDDWAVDALEAKLHAALGLPISIENDGSAAAMGECIYGAGREHDDFAYLYIDRGLGGGLIRNGALQRGAHGNAGEFTGLVPPEQRSLRPTLTLLLEYAIDDGESYLSIAELVEGYTPNASYVERWLADVRPVTELVMSAIASIFDPKAIIFGGRIPSPLAARLIESFNYYSVPVRGRDRPFPEAGGSTFRGDAAAFGAAALVFDRFLV</sequence>
<dbReference type="InterPro" id="IPR036390">
    <property type="entry name" value="WH_DNA-bd_sf"/>
</dbReference>
<dbReference type="Proteomes" id="UP000024329">
    <property type="component" value="Unassembled WGS sequence"/>
</dbReference>
<dbReference type="GO" id="GO:0009384">
    <property type="term" value="F:N-acylmannosamine kinase activity"/>
    <property type="evidence" value="ECO:0007669"/>
    <property type="project" value="TreeGrafter"/>
</dbReference>
<evidence type="ECO:0000313" key="1">
    <source>
        <dbReference type="EMBL" id="EZP77753.1"/>
    </source>
</evidence>
<dbReference type="Gene3D" id="3.30.420.40">
    <property type="match status" value="2"/>
</dbReference>
<evidence type="ECO:0000313" key="2">
    <source>
        <dbReference type="Proteomes" id="UP000024329"/>
    </source>
</evidence>
<dbReference type="PATRIC" id="fig|158500.4.peg.4393"/>
<comment type="caution">
    <text evidence="1">The sequence shown here is derived from an EMBL/GenBank/DDBJ whole genome shotgun (WGS) entry which is preliminary data.</text>
</comment>
<dbReference type="CDD" id="cd23763">
    <property type="entry name" value="ASKHA_ATPase_ROK"/>
    <property type="match status" value="1"/>
</dbReference>
<dbReference type="EMBL" id="JFYZ01000032">
    <property type="protein sequence ID" value="EZP77753.1"/>
    <property type="molecule type" value="Genomic_DNA"/>
</dbReference>
<dbReference type="Pfam" id="PF00480">
    <property type="entry name" value="ROK"/>
    <property type="match status" value="1"/>
</dbReference>
<dbReference type="InterPro" id="IPR000600">
    <property type="entry name" value="ROK"/>
</dbReference>
<proteinExistence type="predicted"/>
<dbReference type="GO" id="GO:0019262">
    <property type="term" value="P:N-acetylneuraminate catabolic process"/>
    <property type="evidence" value="ECO:0007669"/>
    <property type="project" value="TreeGrafter"/>
</dbReference>
<dbReference type="AlphaFoldDB" id="A0A031JPR1"/>
<dbReference type="Pfam" id="PF13412">
    <property type="entry name" value="HTH_24"/>
    <property type="match status" value="1"/>
</dbReference>
<name>A0A031JPR1_9SPHN</name>
<dbReference type="Gene3D" id="1.10.10.10">
    <property type="entry name" value="Winged helix-like DNA-binding domain superfamily/Winged helix DNA-binding domain"/>
    <property type="match status" value="1"/>
</dbReference>
<protein>
    <submittedName>
        <fullName evidence="1">ROK family protein</fullName>
    </submittedName>
</protein>
<dbReference type="SUPFAM" id="SSF46785">
    <property type="entry name" value="Winged helix' DNA-binding domain"/>
    <property type="match status" value="1"/>
</dbReference>